<evidence type="ECO:0000313" key="4">
    <source>
        <dbReference type="Proteomes" id="UP000199651"/>
    </source>
</evidence>
<dbReference type="STRING" id="504798.SAMN05421871_103279"/>
<name>A0A1H0FZH9_9PSEU</name>
<keyword evidence="1" id="KW-0479">Metal-binding</keyword>
<accession>A0A1H0FZH9</accession>
<dbReference type="GO" id="GO:0046872">
    <property type="term" value="F:metal ion binding"/>
    <property type="evidence" value="ECO:0007669"/>
    <property type="project" value="UniProtKB-KW"/>
</dbReference>
<reference evidence="4" key="1">
    <citation type="submission" date="2016-10" db="EMBL/GenBank/DDBJ databases">
        <authorList>
            <person name="Varghese N."/>
            <person name="Submissions S."/>
        </authorList>
    </citation>
    <scope>NUCLEOTIDE SEQUENCE [LARGE SCALE GENOMIC DNA]</scope>
    <source>
        <strain evidence="4">IBRC-M 10655</strain>
    </source>
</reference>
<dbReference type="Proteomes" id="UP000199651">
    <property type="component" value="Unassembled WGS sequence"/>
</dbReference>
<dbReference type="SUPFAM" id="SSF51604">
    <property type="entry name" value="Enolase C-terminal domain-like"/>
    <property type="match status" value="1"/>
</dbReference>
<dbReference type="RefSeq" id="WP_091369590.1">
    <property type="nucleotide sequence ID" value="NZ_FNDV01000003.1"/>
</dbReference>
<evidence type="ECO:0000313" key="3">
    <source>
        <dbReference type="EMBL" id="SDO00002.1"/>
    </source>
</evidence>
<dbReference type="Gene3D" id="3.20.20.120">
    <property type="entry name" value="Enolase-like C-terminal domain"/>
    <property type="match status" value="1"/>
</dbReference>
<evidence type="ECO:0000256" key="1">
    <source>
        <dbReference type="ARBA" id="ARBA00022723"/>
    </source>
</evidence>
<dbReference type="AlphaFoldDB" id="A0A1H0FZH9"/>
<organism evidence="3 4">
    <name type="scientific">Actinokineospora alba</name>
    <dbReference type="NCBI Taxonomy" id="504798"/>
    <lineage>
        <taxon>Bacteria</taxon>
        <taxon>Bacillati</taxon>
        <taxon>Actinomycetota</taxon>
        <taxon>Actinomycetes</taxon>
        <taxon>Pseudonocardiales</taxon>
        <taxon>Pseudonocardiaceae</taxon>
        <taxon>Actinokineospora</taxon>
    </lineage>
</organism>
<dbReference type="Gene3D" id="3.30.390.10">
    <property type="entry name" value="Enolase-like, N-terminal domain"/>
    <property type="match status" value="1"/>
</dbReference>
<dbReference type="PANTHER" id="PTHR48073">
    <property type="entry name" value="O-SUCCINYLBENZOATE SYNTHASE-RELATED"/>
    <property type="match status" value="1"/>
</dbReference>
<feature type="domain" description="Enolase C-terminal" evidence="2">
    <location>
        <begin position="151"/>
        <end position="296"/>
    </location>
</feature>
<protein>
    <submittedName>
        <fullName evidence="3">L-alanine-DL-glutamate epimerase</fullName>
    </submittedName>
</protein>
<gene>
    <name evidence="3" type="ORF">SAMN05192558_101592</name>
</gene>
<evidence type="ECO:0000259" key="2">
    <source>
        <dbReference type="Pfam" id="PF13378"/>
    </source>
</evidence>
<dbReference type="SUPFAM" id="SSF54826">
    <property type="entry name" value="Enolase N-terminal domain-like"/>
    <property type="match status" value="1"/>
</dbReference>
<dbReference type="GO" id="GO:0003824">
    <property type="term" value="F:catalytic activity"/>
    <property type="evidence" value="ECO:0007669"/>
    <property type="project" value="UniProtKB-ARBA"/>
</dbReference>
<dbReference type="InterPro" id="IPR036849">
    <property type="entry name" value="Enolase-like_C_sf"/>
</dbReference>
<sequence length="333" mass="35307">MTSTSLADGAITVAVEPLRLPRSFEISHMTIETVDIIRLTVGDTGDGHTGDGEIAADFGYGQDARVIAEEASAMAAAVSERGPLRPDRLFTALLDAGESVSGPARMLVEMAFLDRAARRAGVPVWRLLDLPEPGEVRLLHTVPIGEDIPAGVRPVKIKLGGPDDDEVLRGLVGVPGPVILDVNRGWGPADWARLRELVAEIAPAVLEDPVHDRDLLAEVRAALPGTAVILDEGVNTVADVEAAVAVADGANTKLMRLGGLLPGRRVLTDLGARGATRMLGCFLEPPRAIAYAAQLAGLCEWTDLDGHFWLTGDESVMSYRLDSSKPGVPRIAY</sequence>
<dbReference type="InterPro" id="IPR029017">
    <property type="entry name" value="Enolase-like_N"/>
</dbReference>
<proteinExistence type="predicted"/>
<dbReference type="OrthoDB" id="109999at2"/>
<dbReference type="PANTHER" id="PTHR48073:SF6">
    <property type="entry name" value="PROTEIN PHYLLO, CHLOROPLASTIC-LIKE"/>
    <property type="match status" value="1"/>
</dbReference>
<keyword evidence="4" id="KW-1185">Reference proteome</keyword>
<dbReference type="InterPro" id="IPR029065">
    <property type="entry name" value="Enolase_C-like"/>
</dbReference>
<dbReference type="EMBL" id="FNJB01000001">
    <property type="protein sequence ID" value="SDO00002.1"/>
    <property type="molecule type" value="Genomic_DNA"/>
</dbReference>
<dbReference type="Pfam" id="PF13378">
    <property type="entry name" value="MR_MLE_C"/>
    <property type="match status" value="1"/>
</dbReference>